<protein>
    <submittedName>
        <fullName evidence="1">Uncharacterized protein</fullName>
    </submittedName>
</protein>
<accession>A0A0K0X4B1</accession>
<dbReference type="Proteomes" id="UP000062255">
    <property type="component" value="Chromosome"/>
</dbReference>
<dbReference type="RefSeq" id="WP_049744635.1">
    <property type="nucleotide sequence ID" value="NZ_CP012150.1"/>
</dbReference>
<dbReference type="KEGG" id="mgo:AFA91_10350"/>
<gene>
    <name evidence="1" type="ORF">AFA91_10350</name>
</gene>
<dbReference type="AlphaFoldDB" id="A0A0K0X4B1"/>
<sequence>MNVVIALLILVAPLAVAVGLGWAAHRGNVLRFDLAQFRVGAPLAGRFDTSDADAYRIAHDAEAIRSRFELHPEWPSAGVLGERR</sequence>
<evidence type="ECO:0000313" key="1">
    <source>
        <dbReference type="EMBL" id="AKS32207.1"/>
    </source>
</evidence>
<dbReference type="PATRIC" id="fig|134601.6.peg.2158"/>
<dbReference type="OrthoDB" id="4480650at2"/>
<dbReference type="EMBL" id="CP012150">
    <property type="protein sequence ID" value="AKS32207.1"/>
    <property type="molecule type" value="Genomic_DNA"/>
</dbReference>
<evidence type="ECO:0000313" key="2">
    <source>
        <dbReference type="Proteomes" id="UP000062255"/>
    </source>
</evidence>
<name>A0A0K0X4B1_MYCGD</name>
<organism evidence="1 2">
    <name type="scientific">Mycolicibacterium goodii</name>
    <name type="common">Mycobacterium goodii</name>
    <dbReference type="NCBI Taxonomy" id="134601"/>
    <lineage>
        <taxon>Bacteria</taxon>
        <taxon>Bacillati</taxon>
        <taxon>Actinomycetota</taxon>
        <taxon>Actinomycetes</taxon>
        <taxon>Mycobacteriales</taxon>
        <taxon>Mycobacteriaceae</taxon>
        <taxon>Mycolicibacterium</taxon>
    </lineage>
</organism>
<reference evidence="1 2" key="1">
    <citation type="submission" date="2015-07" db="EMBL/GenBank/DDBJ databases">
        <title>Complete genome sequence of Mycobacterium goodii X7B, a facultative thermophilic biodesulfurizing bacterium.</title>
        <authorList>
            <person name="Yu B."/>
            <person name="Li F."/>
            <person name="Xu P."/>
        </authorList>
    </citation>
    <scope>NUCLEOTIDE SEQUENCE [LARGE SCALE GENOMIC DNA]</scope>
    <source>
        <strain evidence="1 2">X7B</strain>
    </source>
</reference>
<proteinExistence type="predicted"/>